<name>A0A6J8AP28_MYTCO</name>
<dbReference type="GO" id="GO:0005615">
    <property type="term" value="C:extracellular space"/>
    <property type="evidence" value="ECO:0007669"/>
    <property type="project" value="TreeGrafter"/>
</dbReference>
<dbReference type="PANTHER" id="PTHR24024">
    <property type="entry name" value="PULMONARY SURFACTANT-ASSOCIATED PROTEIN A"/>
    <property type="match status" value="1"/>
</dbReference>
<dbReference type="InterPro" id="IPR051077">
    <property type="entry name" value="Ca-dependent_lectin"/>
</dbReference>
<organism evidence="2 3">
    <name type="scientific">Mytilus coruscus</name>
    <name type="common">Sea mussel</name>
    <dbReference type="NCBI Taxonomy" id="42192"/>
    <lineage>
        <taxon>Eukaryota</taxon>
        <taxon>Metazoa</taxon>
        <taxon>Spiralia</taxon>
        <taxon>Lophotrochozoa</taxon>
        <taxon>Mollusca</taxon>
        <taxon>Bivalvia</taxon>
        <taxon>Autobranchia</taxon>
        <taxon>Pteriomorphia</taxon>
        <taxon>Mytilida</taxon>
        <taxon>Mytiloidea</taxon>
        <taxon>Mytilidae</taxon>
        <taxon>Mytilinae</taxon>
        <taxon>Mytilus</taxon>
    </lineage>
</organism>
<evidence type="ECO:0000256" key="1">
    <source>
        <dbReference type="SAM" id="SignalP"/>
    </source>
</evidence>
<feature type="chain" id="PRO_5026790030" evidence="1">
    <location>
        <begin position="22"/>
        <end position="291"/>
    </location>
</feature>
<gene>
    <name evidence="2" type="ORF">MCOR_9804</name>
</gene>
<dbReference type="Proteomes" id="UP000507470">
    <property type="component" value="Unassembled WGS sequence"/>
</dbReference>
<reference evidence="2 3" key="1">
    <citation type="submission" date="2020-06" db="EMBL/GenBank/DDBJ databases">
        <authorList>
            <person name="Li R."/>
            <person name="Bekaert M."/>
        </authorList>
    </citation>
    <scope>NUCLEOTIDE SEQUENCE [LARGE SCALE GENOMIC DNA]</scope>
    <source>
        <strain evidence="3">wild</strain>
    </source>
</reference>
<dbReference type="AlphaFoldDB" id="A0A6J8AP28"/>
<dbReference type="OrthoDB" id="6127486at2759"/>
<protein>
    <submittedName>
        <fullName evidence="2">Uncharacterized protein</fullName>
    </submittedName>
</protein>
<proteinExistence type="predicted"/>
<keyword evidence="1" id="KW-0732">Signal</keyword>
<keyword evidence="3" id="KW-1185">Reference proteome</keyword>
<accession>A0A6J8AP28</accession>
<sequence>MNILCSIVLALHIIQSDVAHANNSASLVNKRLLLNDPDVTALRLSNAEKSIQDMIGLTQQLQTQNSNMQTTIAHLEATLVTETSKRLDLQTTISQLQTELTKETRKTSGMQLTLSQLQTELSQEKVKVSQALSHGFIAGQEHYKGSTYYGGPTNILCLPNNPELSNRTAPGNSVLAGSEYEDGNFFIRGAQNEDAPCALCRSRNTSSSVMIPGKVTCYDGWKMEYYGILASGAYGHRPSSYICIDSLPEFIQGGQDDKNGFLLYATSTKCGSLPCPPYGDNLAVNCVVCSK</sequence>
<evidence type="ECO:0000313" key="3">
    <source>
        <dbReference type="Proteomes" id="UP000507470"/>
    </source>
</evidence>
<dbReference type="EMBL" id="CACVKT020001754">
    <property type="protein sequence ID" value="CAC5371299.1"/>
    <property type="molecule type" value="Genomic_DNA"/>
</dbReference>
<dbReference type="PANTHER" id="PTHR24024:SF18">
    <property type="entry name" value="SHORT-CHAIN COLLAGEN C4-LIKE"/>
    <property type="match status" value="1"/>
</dbReference>
<feature type="signal peptide" evidence="1">
    <location>
        <begin position="1"/>
        <end position="21"/>
    </location>
</feature>
<evidence type="ECO:0000313" key="2">
    <source>
        <dbReference type="EMBL" id="CAC5371299.1"/>
    </source>
</evidence>